<keyword evidence="2" id="KW-1185">Reference proteome</keyword>
<dbReference type="Proteomes" id="UP000015268">
    <property type="component" value="Chromosome"/>
</dbReference>
<organism evidence="1 2">
    <name type="scientific">Streptococcus lutetiensis 033</name>
    <dbReference type="NCBI Taxonomy" id="1076934"/>
    <lineage>
        <taxon>Bacteria</taxon>
        <taxon>Bacillati</taxon>
        <taxon>Bacillota</taxon>
        <taxon>Bacilli</taxon>
        <taxon>Lactobacillales</taxon>
        <taxon>Streptococcaceae</taxon>
        <taxon>Streptococcus</taxon>
    </lineage>
</organism>
<dbReference type="KEGG" id="slu:KE3_1674"/>
<name>A0AB33ANR8_9STRE</name>
<proteinExistence type="predicted"/>
<protein>
    <submittedName>
        <fullName evidence="1">Potassium transporter peripheral membrane component</fullName>
    </submittedName>
</protein>
<sequence>MNSKKARTTIVLARA</sequence>
<dbReference type="EMBL" id="CP003025">
    <property type="protein sequence ID" value="AGS06135.1"/>
    <property type="molecule type" value="Genomic_DNA"/>
</dbReference>
<gene>
    <name evidence="1" type="ORF">KE3_1674</name>
</gene>
<accession>A0AB33ANR8</accession>
<evidence type="ECO:0000313" key="2">
    <source>
        <dbReference type="Proteomes" id="UP000015268"/>
    </source>
</evidence>
<evidence type="ECO:0000313" key="1">
    <source>
        <dbReference type="EMBL" id="AGS06135.1"/>
    </source>
</evidence>
<reference evidence="1 2" key="1">
    <citation type="journal article" date="2013" name="BMC Microbiol.">
        <title>Dynamics of fecal microbial communities in children with diarrhea of unknown etiology and genomic analysis of associated Streptococcus lutetiensis.</title>
        <authorList>
            <person name="Jin D."/>
            <person name="Chen C."/>
            <person name="Li L."/>
            <person name="Lu S."/>
            <person name="Li Z."/>
            <person name="Zhou Z."/>
            <person name="Jing H."/>
            <person name="Xu Y."/>
            <person name="Du P."/>
            <person name="Wang H."/>
            <person name="Xiong Y."/>
            <person name="Zheng H."/>
            <person name="Bai X."/>
            <person name="Sun H."/>
            <person name="Wang L."/>
            <person name="Ye C."/>
            <person name="Gottschalk M."/>
            <person name="Xu J."/>
        </authorList>
    </citation>
    <scope>NUCLEOTIDE SEQUENCE [LARGE SCALE GENOMIC DNA]</scope>
    <source>
        <strain evidence="1 2">033</strain>
    </source>
</reference>